<dbReference type="RefSeq" id="WP_145202751.1">
    <property type="nucleotide sequence ID" value="NZ_CP036434.1"/>
</dbReference>
<evidence type="ECO:0000313" key="2">
    <source>
        <dbReference type="Proteomes" id="UP000320390"/>
    </source>
</evidence>
<dbReference type="InterPro" id="IPR009218">
    <property type="entry name" value="HD_phosphohydro"/>
</dbReference>
<dbReference type="EMBL" id="CP036434">
    <property type="protein sequence ID" value="QDV09046.1"/>
    <property type="molecule type" value="Genomic_DNA"/>
</dbReference>
<dbReference type="Proteomes" id="UP000320390">
    <property type="component" value="Chromosome"/>
</dbReference>
<accession>A0A518EY79</accession>
<protein>
    <recommendedName>
        <fullName evidence="3">N-methyl-D-aspartate receptor NMDAR2C subunit</fullName>
    </recommendedName>
</protein>
<dbReference type="PANTHER" id="PTHR21174:SF0">
    <property type="entry name" value="HD PHOSPHOHYDROLASE FAMILY PROTEIN-RELATED"/>
    <property type="match status" value="1"/>
</dbReference>
<dbReference type="SUPFAM" id="SSF109604">
    <property type="entry name" value="HD-domain/PDEase-like"/>
    <property type="match status" value="1"/>
</dbReference>
<organism evidence="1 2">
    <name type="scientific">Saltatorellus ferox</name>
    <dbReference type="NCBI Taxonomy" id="2528018"/>
    <lineage>
        <taxon>Bacteria</taxon>
        <taxon>Pseudomonadati</taxon>
        <taxon>Planctomycetota</taxon>
        <taxon>Planctomycetia</taxon>
        <taxon>Planctomycetia incertae sedis</taxon>
        <taxon>Saltatorellus</taxon>
    </lineage>
</organism>
<name>A0A518EY79_9BACT</name>
<keyword evidence="2" id="KW-1185">Reference proteome</keyword>
<gene>
    <name evidence="1" type="ORF">Poly30_46030</name>
</gene>
<dbReference type="OrthoDB" id="9808993at2"/>
<dbReference type="PIRSF" id="PIRSF035170">
    <property type="entry name" value="HD_phosphohydro"/>
    <property type="match status" value="1"/>
</dbReference>
<dbReference type="PANTHER" id="PTHR21174">
    <property type="match status" value="1"/>
</dbReference>
<dbReference type="Gene3D" id="1.10.3210.10">
    <property type="entry name" value="Hypothetical protein af1432"/>
    <property type="match status" value="1"/>
</dbReference>
<sequence>MDPSRRSEGKPALDPERWEALCSRLAPALDARAAFDELEAAHAESHRAYHNAEHIVECLQRFDEVAGLAQDPDEVEFALWLHDAIYKSRGGDSEAESAAWAVRLLREGRAPEPTIRRVESMILATKHSAEPPFPDAALMVDIDLSILGRDPARFDRYEQDVRREYRWVPGPLFRSKRKEMLVAFLARPHLYATEFFRERYEGQARENLARSIASL</sequence>
<dbReference type="AlphaFoldDB" id="A0A518EY79"/>
<evidence type="ECO:0008006" key="3">
    <source>
        <dbReference type="Google" id="ProtNLM"/>
    </source>
</evidence>
<reference evidence="1 2" key="1">
    <citation type="submission" date="2019-02" db="EMBL/GenBank/DDBJ databases">
        <title>Deep-cultivation of Planctomycetes and their phenomic and genomic characterization uncovers novel biology.</title>
        <authorList>
            <person name="Wiegand S."/>
            <person name="Jogler M."/>
            <person name="Boedeker C."/>
            <person name="Pinto D."/>
            <person name="Vollmers J."/>
            <person name="Rivas-Marin E."/>
            <person name="Kohn T."/>
            <person name="Peeters S.H."/>
            <person name="Heuer A."/>
            <person name="Rast P."/>
            <person name="Oberbeckmann S."/>
            <person name="Bunk B."/>
            <person name="Jeske O."/>
            <person name="Meyerdierks A."/>
            <person name="Storesund J.E."/>
            <person name="Kallscheuer N."/>
            <person name="Luecker S."/>
            <person name="Lage O.M."/>
            <person name="Pohl T."/>
            <person name="Merkel B.J."/>
            <person name="Hornburger P."/>
            <person name="Mueller R.-W."/>
            <person name="Bruemmer F."/>
            <person name="Labrenz M."/>
            <person name="Spormann A.M."/>
            <person name="Op den Camp H."/>
            <person name="Overmann J."/>
            <person name="Amann R."/>
            <person name="Jetten M.S.M."/>
            <person name="Mascher T."/>
            <person name="Medema M.H."/>
            <person name="Devos D.P."/>
            <person name="Kaster A.-K."/>
            <person name="Ovreas L."/>
            <person name="Rohde M."/>
            <person name="Galperin M.Y."/>
            <person name="Jogler C."/>
        </authorList>
    </citation>
    <scope>NUCLEOTIDE SEQUENCE [LARGE SCALE GENOMIC DNA]</scope>
    <source>
        <strain evidence="1 2">Poly30</strain>
    </source>
</reference>
<proteinExistence type="predicted"/>
<evidence type="ECO:0000313" key="1">
    <source>
        <dbReference type="EMBL" id="QDV09046.1"/>
    </source>
</evidence>